<dbReference type="AlphaFoldDB" id="A0A0A9BDD6"/>
<organism evidence="1">
    <name type="scientific">Arundo donax</name>
    <name type="common">Giant reed</name>
    <name type="synonym">Donax arundinaceus</name>
    <dbReference type="NCBI Taxonomy" id="35708"/>
    <lineage>
        <taxon>Eukaryota</taxon>
        <taxon>Viridiplantae</taxon>
        <taxon>Streptophyta</taxon>
        <taxon>Embryophyta</taxon>
        <taxon>Tracheophyta</taxon>
        <taxon>Spermatophyta</taxon>
        <taxon>Magnoliopsida</taxon>
        <taxon>Liliopsida</taxon>
        <taxon>Poales</taxon>
        <taxon>Poaceae</taxon>
        <taxon>PACMAD clade</taxon>
        <taxon>Arundinoideae</taxon>
        <taxon>Arundineae</taxon>
        <taxon>Arundo</taxon>
    </lineage>
</organism>
<name>A0A0A9BDD6_ARUDO</name>
<accession>A0A0A9BDD6</accession>
<reference evidence="1" key="2">
    <citation type="journal article" date="2015" name="Data Brief">
        <title>Shoot transcriptome of the giant reed, Arundo donax.</title>
        <authorList>
            <person name="Barrero R.A."/>
            <person name="Guerrero F.D."/>
            <person name="Moolhuijzen P."/>
            <person name="Goolsby J.A."/>
            <person name="Tidwell J."/>
            <person name="Bellgard S.E."/>
            <person name="Bellgard M.I."/>
        </authorList>
    </citation>
    <scope>NUCLEOTIDE SEQUENCE</scope>
    <source>
        <tissue evidence="1">Shoot tissue taken approximately 20 cm above the soil surface</tissue>
    </source>
</reference>
<proteinExistence type="predicted"/>
<reference evidence="1" key="1">
    <citation type="submission" date="2014-09" db="EMBL/GenBank/DDBJ databases">
        <authorList>
            <person name="Magalhaes I.L.F."/>
            <person name="Oliveira U."/>
            <person name="Santos F.R."/>
            <person name="Vidigal T.H.D.A."/>
            <person name="Brescovit A.D."/>
            <person name="Santos A.J."/>
        </authorList>
    </citation>
    <scope>NUCLEOTIDE SEQUENCE</scope>
    <source>
        <tissue evidence="1">Shoot tissue taken approximately 20 cm above the soil surface</tissue>
    </source>
</reference>
<evidence type="ECO:0000313" key="1">
    <source>
        <dbReference type="EMBL" id="JAD59245.1"/>
    </source>
</evidence>
<dbReference type="EMBL" id="GBRH01238650">
    <property type="protein sequence ID" value="JAD59245.1"/>
    <property type="molecule type" value="Transcribed_RNA"/>
</dbReference>
<protein>
    <submittedName>
        <fullName evidence="1">Uncharacterized protein</fullName>
    </submittedName>
</protein>
<sequence length="24" mass="2830">MIQTLEVFQCHIKLQIANMLITNK</sequence>